<evidence type="ECO:0000313" key="2">
    <source>
        <dbReference type="Proteomes" id="UP000481153"/>
    </source>
</evidence>
<proteinExistence type="predicted"/>
<protein>
    <submittedName>
        <fullName evidence="1">Uncharacterized protein</fullName>
    </submittedName>
</protein>
<reference evidence="1 2" key="1">
    <citation type="submission" date="2019-07" db="EMBL/GenBank/DDBJ databases">
        <title>Genomics analysis of Aphanomyces spp. identifies a new class of oomycete effector associated with host adaptation.</title>
        <authorList>
            <person name="Gaulin E."/>
        </authorList>
    </citation>
    <scope>NUCLEOTIDE SEQUENCE [LARGE SCALE GENOMIC DNA]</scope>
    <source>
        <strain evidence="1 2">ATCC 201684</strain>
    </source>
</reference>
<dbReference type="PANTHER" id="PTHR46586">
    <property type="entry name" value="ANKYRIN REPEAT-CONTAINING PROTEIN"/>
    <property type="match status" value="1"/>
</dbReference>
<dbReference type="VEuPathDB" id="FungiDB:AeMF1_006228"/>
<dbReference type="AlphaFoldDB" id="A0A6G0WFT2"/>
<dbReference type="InterPro" id="IPR036770">
    <property type="entry name" value="Ankyrin_rpt-contain_sf"/>
</dbReference>
<keyword evidence="2" id="KW-1185">Reference proteome</keyword>
<dbReference type="Gene3D" id="1.25.40.20">
    <property type="entry name" value="Ankyrin repeat-containing domain"/>
    <property type="match status" value="2"/>
</dbReference>
<comment type="caution">
    <text evidence="1">The sequence shown here is derived from an EMBL/GenBank/DDBJ whole genome shotgun (WGS) entry which is preliminary data.</text>
</comment>
<gene>
    <name evidence="1" type="ORF">Ae201684_015733</name>
</gene>
<evidence type="ECO:0000313" key="1">
    <source>
        <dbReference type="EMBL" id="KAF0725964.1"/>
    </source>
</evidence>
<dbReference type="Proteomes" id="UP000481153">
    <property type="component" value="Unassembled WGS sequence"/>
</dbReference>
<sequence>MVPRHLLPFTLFQDIRPYECLTDHYDFLDDVFTPWYATYGLHDIPLLFTDLPYMRRLTIAHAVRFGRLNVLAFLHRHFDICTFDGDWIDTAAHFGQLPVVQFLHAHGHSGATYFALDDALIQGHLNVANFLWTYRRSDGSSTRAWEGSAERGQLKSIQWLHAHDVWLCTPETMDRAAEAGHLEIVKYLDTHRSEGCTDQAIVLAVKEGHIDVVQYLLDTKAAVGSKRETVTAAYDAGHLELVQLLLST</sequence>
<organism evidence="1 2">
    <name type="scientific">Aphanomyces euteiches</name>
    <dbReference type="NCBI Taxonomy" id="100861"/>
    <lineage>
        <taxon>Eukaryota</taxon>
        <taxon>Sar</taxon>
        <taxon>Stramenopiles</taxon>
        <taxon>Oomycota</taxon>
        <taxon>Saprolegniomycetes</taxon>
        <taxon>Saprolegniales</taxon>
        <taxon>Verrucalvaceae</taxon>
        <taxon>Aphanomyces</taxon>
    </lineage>
</organism>
<dbReference type="Pfam" id="PF12796">
    <property type="entry name" value="Ank_2"/>
    <property type="match status" value="1"/>
</dbReference>
<dbReference type="EMBL" id="VJMJ01000230">
    <property type="protein sequence ID" value="KAF0725964.1"/>
    <property type="molecule type" value="Genomic_DNA"/>
</dbReference>
<name>A0A6G0WFT2_9STRA</name>
<dbReference type="PANTHER" id="PTHR46586:SF3">
    <property type="entry name" value="ANKYRIN REPEAT-CONTAINING PROTEIN"/>
    <property type="match status" value="1"/>
</dbReference>
<accession>A0A6G0WFT2</accession>
<dbReference type="InterPro" id="IPR052050">
    <property type="entry name" value="SecEffector_AnkRepeat"/>
</dbReference>
<dbReference type="SUPFAM" id="SSF48403">
    <property type="entry name" value="Ankyrin repeat"/>
    <property type="match status" value="1"/>
</dbReference>
<dbReference type="InterPro" id="IPR002110">
    <property type="entry name" value="Ankyrin_rpt"/>
</dbReference>